<comment type="caution">
    <text evidence="1">The sequence shown here is derived from an EMBL/GenBank/DDBJ whole genome shotgun (WGS) entry which is preliminary data.</text>
</comment>
<evidence type="ECO:0000313" key="1">
    <source>
        <dbReference type="EMBL" id="NHN89466.1"/>
    </source>
</evidence>
<dbReference type="InterPro" id="IPR009003">
    <property type="entry name" value="Peptidase_S1_PA"/>
</dbReference>
<reference evidence="1 2" key="1">
    <citation type="journal article" date="2020" name="Int. J. Syst. Evol. Microbiol.">
        <title>Novel acetic acid bacteria from cider fermentations: Acetobacter conturbans sp. nov. and Acetobacter fallax sp. nov.</title>
        <authorList>
            <person name="Sombolestani A.S."/>
            <person name="Cleenwerck I."/>
            <person name="Cnockaert M."/>
            <person name="Borremans W."/>
            <person name="Wieme A.D."/>
            <person name="De Vuyst L."/>
            <person name="Vandamme P."/>
        </authorList>
    </citation>
    <scope>NUCLEOTIDE SEQUENCE [LARGE SCALE GENOMIC DNA]</scope>
    <source>
        <strain evidence="1 2">LMG 1627</strain>
    </source>
</reference>
<evidence type="ECO:0000313" key="2">
    <source>
        <dbReference type="Proteomes" id="UP000631653"/>
    </source>
</evidence>
<name>A0ABX0K3T9_9PROT</name>
<protein>
    <recommendedName>
        <fullName evidence="3">Serine protease</fullName>
    </recommendedName>
</protein>
<dbReference type="Gene3D" id="2.40.10.120">
    <property type="match status" value="1"/>
</dbReference>
<evidence type="ECO:0008006" key="3">
    <source>
        <dbReference type="Google" id="ProtNLM"/>
    </source>
</evidence>
<proteinExistence type="predicted"/>
<gene>
    <name evidence="1" type="ORF">GOB81_12630</name>
</gene>
<dbReference type="RefSeq" id="WP_173570791.1">
    <property type="nucleotide sequence ID" value="NZ_WOSY01000012.1"/>
</dbReference>
<dbReference type="EMBL" id="WOSY01000012">
    <property type="protein sequence ID" value="NHN89466.1"/>
    <property type="molecule type" value="Genomic_DNA"/>
</dbReference>
<dbReference type="SUPFAM" id="SSF50494">
    <property type="entry name" value="Trypsin-like serine proteases"/>
    <property type="match status" value="1"/>
</dbReference>
<dbReference type="Proteomes" id="UP000631653">
    <property type="component" value="Unassembled WGS sequence"/>
</dbReference>
<sequence length="206" mass="21769">MASPIPILCRNNAGTGFLLTDVKDVWLVTCVHLLSGLKETPLIDTIFTGAEMRIVQTSSVIPLFLNDQRRFSVVINETTGNLVDAIAIKLKPHEITSLTSFGMFEIGSIKTTEVGETVTASGFPDLGKKLGSGINTFDPIVVQYQVDKVQGLSIRLSTLGAEGLSGGPVVGESGLVGIMHGDVGDSTAMTNALVISLDVVGEQLLR</sequence>
<dbReference type="Pfam" id="PF13365">
    <property type="entry name" value="Trypsin_2"/>
    <property type="match status" value="1"/>
</dbReference>
<keyword evidence="2" id="KW-1185">Reference proteome</keyword>
<accession>A0ABX0K3T9</accession>
<organism evidence="1 2">
    <name type="scientific">Acetobacter conturbans</name>
    <dbReference type="NCBI Taxonomy" id="1737472"/>
    <lineage>
        <taxon>Bacteria</taxon>
        <taxon>Pseudomonadati</taxon>
        <taxon>Pseudomonadota</taxon>
        <taxon>Alphaproteobacteria</taxon>
        <taxon>Acetobacterales</taxon>
        <taxon>Acetobacteraceae</taxon>
        <taxon>Acetobacter</taxon>
    </lineage>
</organism>